<gene>
    <name evidence="2" type="ORF">GLV98_10320</name>
</gene>
<evidence type="ECO:0000313" key="3">
    <source>
        <dbReference type="Proteomes" id="UP000447393"/>
    </source>
</evidence>
<keyword evidence="1" id="KW-0812">Transmembrane</keyword>
<dbReference type="EMBL" id="WMEZ01000003">
    <property type="protein sequence ID" value="MYL49884.1"/>
    <property type="molecule type" value="Genomic_DNA"/>
</dbReference>
<dbReference type="RefSeq" id="WP_160914790.1">
    <property type="nucleotide sequence ID" value="NZ_WMEZ01000003.1"/>
</dbReference>
<keyword evidence="1" id="KW-1133">Transmembrane helix</keyword>
<evidence type="ECO:0000256" key="1">
    <source>
        <dbReference type="SAM" id="Phobius"/>
    </source>
</evidence>
<accession>A0A845E2G1</accession>
<dbReference type="OrthoDB" id="1927595at2"/>
<feature type="transmembrane region" description="Helical" evidence="1">
    <location>
        <begin position="33"/>
        <end position="54"/>
    </location>
</feature>
<evidence type="ECO:0008006" key="4">
    <source>
        <dbReference type="Google" id="ProtNLM"/>
    </source>
</evidence>
<dbReference type="AlphaFoldDB" id="A0A845E2G1"/>
<evidence type="ECO:0000313" key="2">
    <source>
        <dbReference type="EMBL" id="MYL49884.1"/>
    </source>
</evidence>
<comment type="caution">
    <text evidence="2">The sequence shown here is derived from an EMBL/GenBank/DDBJ whole genome shotgun (WGS) entry which is preliminary data.</text>
</comment>
<keyword evidence="1" id="KW-0472">Membrane</keyword>
<sequence length="102" mass="11075">MKKKSFGLGLVITLSTLIYGVSSNNWETTVKIIAFSALLPLLVTGVLSGAFVSGDRNRSNYHTKVDRDEASKNKWSISLLMFSAPNAISLLVIVLIAMLTES</sequence>
<reference evidence="2 3" key="1">
    <citation type="submission" date="2019-11" db="EMBL/GenBank/DDBJ databases">
        <title>Genome sequences of 17 halophilic strains isolated from different environments.</title>
        <authorList>
            <person name="Furrow R.E."/>
        </authorList>
    </citation>
    <scope>NUCLEOTIDE SEQUENCE [LARGE SCALE GENOMIC DNA]</scope>
    <source>
        <strain evidence="2 3">22505_10_Sand</strain>
    </source>
</reference>
<protein>
    <recommendedName>
        <fullName evidence="4">DUF5316 domain-containing protein</fullName>
    </recommendedName>
</protein>
<proteinExistence type="predicted"/>
<feature type="transmembrane region" description="Helical" evidence="1">
    <location>
        <begin position="75"/>
        <end position="99"/>
    </location>
</feature>
<dbReference type="Pfam" id="PF17247">
    <property type="entry name" value="DUF5316"/>
    <property type="match status" value="1"/>
</dbReference>
<name>A0A845E2G1_9BACI</name>
<dbReference type="InterPro" id="IPR035167">
    <property type="entry name" value="DUF5316"/>
</dbReference>
<organism evidence="2 3">
    <name type="scientific">Halobacillus litoralis</name>
    <dbReference type="NCBI Taxonomy" id="45668"/>
    <lineage>
        <taxon>Bacteria</taxon>
        <taxon>Bacillati</taxon>
        <taxon>Bacillota</taxon>
        <taxon>Bacilli</taxon>
        <taxon>Bacillales</taxon>
        <taxon>Bacillaceae</taxon>
        <taxon>Halobacillus</taxon>
    </lineage>
</organism>
<dbReference type="Proteomes" id="UP000447393">
    <property type="component" value="Unassembled WGS sequence"/>
</dbReference>